<dbReference type="SUPFAM" id="SSF55174">
    <property type="entry name" value="Alpha-L RNA-binding motif"/>
    <property type="match status" value="1"/>
</dbReference>
<organism evidence="10 11">
    <name type="scientific">Aquilutibacter rugosus</name>
    <dbReference type="NCBI Taxonomy" id="3115820"/>
    <lineage>
        <taxon>Bacteria</taxon>
        <taxon>Pseudomonadati</taxon>
        <taxon>Pseudomonadota</taxon>
        <taxon>Gammaproteobacteria</taxon>
        <taxon>Lysobacterales</taxon>
        <taxon>Lysobacteraceae</taxon>
        <taxon>Aquilutibacter</taxon>
    </lineage>
</organism>
<reference evidence="10 11" key="1">
    <citation type="submission" date="2024-01" db="EMBL/GenBank/DDBJ databases">
        <title>Novel species of the genus Luteimonas isolated from rivers.</title>
        <authorList>
            <person name="Lu H."/>
        </authorList>
    </citation>
    <scope>NUCLEOTIDE SEQUENCE [LARGE SCALE GENOMIC DNA]</scope>
    <source>
        <strain evidence="10 11">FXH3W</strain>
    </source>
</reference>
<comment type="catalytic activity">
    <reaction evidence="4">
        <text>uridine(35) in tRNA(Tyr) = pseudouridine(35) in tRNA(Tyr)</text>
        <dbReference type="Rhea" id="RHEA:60556"/>
        <dbReference type="Rhea" id="RHEA-COMP:15607"/>
        <dbReference type="Rhea" id="RHEA-COMP:15608"/>
        <dbReference type="ChEBI" id="CHEBI:65314"/>
        <dbReference type="ChEBI" id="CHEBI:65315"/>
    </reaction>
</comment>
<evidence type="ECO:0000256" key="2">
    <source>
        <dbReference type="ARBA" id="ARBA00022552"/>
    </source>
</evidence>
<dbReference type="InterPro" id="IPR020094">
    <property type="entry name" value="TruA/RsuA/RluB/E/F_N"/>
</dbReference>
<gene>
    <name evidence="10" type="ORF">V3390_05640</name>
</gene>
<evidence type="ECO:0000256" key="3">
    <source>
        <dbReference type="ARBA" id="ARBA00023235"/>
    </source>
</evidence>
<proteinExistence type="inferred from homology"/>
<sequence length="273" mass="30198">MQRFPPRRKSASAAGKRPSQRTTAAEPRAPRHGLARVLSKAGVCSRSDAERRIREGRVTVNDRVITDPEFPIAAGTVPRITLDGVAITAAAERLVIALNKPRGVVTTANDEKGRDTVYTALAGSGLPWMAPVGRLDKASEGLLLMSNDPQWAAQVTSPQFHLDKCYHVKVTALWDEVHCRQMEQGVTVAGDKDLWTAKRARVLRRGTRSTWLEITLDEGKNRQIRRIVEAMDAEVERLVRVAIGALQLGELPKGQWRRLTVAEQNLLVPNKNP</sequence>
<protein>
    <recommendedName>
        <fullName evidence="7">Pseudouridine synthase</fullName>
        <ecNumber evidence="7">5.4.99.-</ecNumber>
    </recommendedName>
</protein>
<dbReference type="RefSeq" id="WP_331703720.1">
    <property type="nucleotide sequence ID" value="NZ_JAZHBO010000002.1"/>
</dbReference>
<comment type="catalytic activity">
    <reaction evidence="5">
        <text>uridine(2604) in 23S rRNA = pseudouridine(2604) in 23S rRNA</text>
        <dbReference type="Rhea" id="RHEA:38875"/>
        <dbReference type="Rhea" id="RHEA-COMP:10093"/>
        <dbReference type="Rhea" id="RHEA-COMP:10094"/>
        <dbReference type="ChEBI" id="CHEBI:65314"/>
        <dbReference type="ChEBI" id="CHEBI:65315"/>
        <dbReference type="EC" id="5.4.99.21"/>
    </reaction>
</comment>
<dbReference type="EC" id="5.4.99.-" evidence="7"/>
<dbReference type="PROSITE" id="PS50889">
    <property type="entry name" value="S4"/>
    <property type="match status" value="1"/>
</dbReference>
<dbReference type="PANTHER" id="PTHR47683">
    <property type="entry name" value="PSEUDOURIDINE SYNTHASE FAMILY PROTEIN-RELATED"/>
    <property type="match status" value="1"/>
</dbReference>
<dbReference type="PROSITE" id="PS01149">
    <property type="entry name" value="PSI_RSU"/>
    <property type="match status" value="1"/>
</dbReference>
<dbReference type="CDD" id="cd02870">
    <property type="entry name" value="PseudoU_synth_RsuA_like"/>
    <property type="match status" value="1"/>
</dbReference>
<comment type="similarity">
    <text evidence="1 7">Belongs to the pseudouridine synthase RsuA family.</text>
</comment>
<dbReference type="CDD" id="cd00165">
    <property type="entry name" value="S4"/>
    <property type="match status" value="1"/>
</dbReference>
<keyword evidence="6" id="KW-0694">RNA-binding</keyword>
<evidence type="ECO:0000256" key="4">
    <source>
        <dbReference type="ARBA" id="ARBA00036390"/>
    </source>
</evidence>
<keyword evidence="3 7" id="KW-0413">Isomerase</keyword>
<evidence type="ECO:0000256" key="7">
    <source>
        <dbReference type="RuleBase" id="RU003887"/>
    </source>
</evidence>
<dbReference type="InterPro" id="IPR002942">
    <property type="entry name" value="S4_RNA-bd"/>
</dbReference>
<evidence type="ECO:0000313" key="11">
    <source>
        <dbReference type="Proteomes" id="UP001356170"/>
    </source>
</evidence>
<dbReference type="InterPro" id="IPR000748">
    <property type="entry name" value="PsdUridine_synth_RsuA/RluB/E/F"/>
</dbReference>
<dbReference type="InterPro" id="IPR050343">
    <property type="entry name" value="RsuA_PseudoU_synthase"/>
</dbReference>
<evidence type="ECO:0000313" key="10">
    <source>
        <dbReference type="EMBL" id="MEF2155717.1"/>
    </source>
</evidence>
<dbReference type="PANTHER" id="PTHR47683:SF2">
    <property type="entry name" value="RNA-BINDING S4 DOMAIN-CONTAINING PROTEIN"/>
    <property type="match status" value="1"/>
</dbReference>
<dbReference type="SMART" id="SM00363">
    <property type="entry name" value="S4"/>
    <property type="match status" value="1"/>
</dbReference>
<evidence type="ECO:0000259" key="9">
    <source>
        <dbReference type="SMART" id="SM00363"/>
    </source>
</evidence>
<feature type="domain" description="RNA-binding S4" evidence="9">
    <location>
        <begin position="32"/>
        <end position="93"/>
    </location>
</feature>
<feature type="compositionally biased region" description="Basic residues" evidence="8">
    <location>
        <begin position="1"/>
        <end position="10"/>
    </location>
</feature>
<evidence type="ECO:0000256" key="5">
    <source>
        <dbReference type="ARBA" id="ARBA00036535"/>
    </source>
</evidence>
<dbReference type="Pfam" id="PF01479">
    <property type="entry name" value="S4"/>
    <property type="match status" value="1"/>
</dbReference>
<dbReference type="Proteomes" id="UP001356170">
    <property type="component" value="Unassembled WGS sequence"/>
</dbReference>
<keyword evidence="11" id="KW-1185">Reference proteome</keyword>
<keyword evidence="2" id="KW-0698">rRNA processing</keyword>
<dbReference type="EMBL" id="JAZHBO010000002">
    <property type="protein sequence ID" value="MEF2155717.1"/>
    <property type="molecule type" value="Genomic_DNA"/>
</dbReference>
<dbReference type="Gene3D" id="3.10.290.10">
    <property type="entry name" value="RNA-binding S4 domain"/>
    <property type="match status" value="1"/>
</dbReference>
<dbReference type="GO" id="GO:0016853">
    <property type="term" value="F:isomerase activity"/>
    <property type="evidence" value="ECO:0007669"/>
    <property type="project" value="UniProtKB-KW"/>
</dbReference>
<dbReference type="Pfam" id="PF00849">
    <property type="entry name" value="PseudoU_synth_2"/>
    <property type="match status" value="1"/>
</dbReference>
<comment type="caution">
    <text evidence="10">The sequence shown here is derived from an EMBL/GenBank/DDBJ whole genome shotgun (WGS) entry which is preliminary data.</text>
</comment>
<feature type="region of interest" description="Disordered" evidence="8">
    <location>
        <begin position="1"/>
        <end position="33"/>
    </location>
</feature>
<dbReference type="InterPro" id="IPR036986">
    <property type="entry name" value="S4_RNA-bd_sf"/>
</dbReference>
<name>A0ABU7UZ20_9GAMM</name>
<accession>A0ABU7UZ20</accession>
<evidence type="ECO:0000256" key="1">
    <source>
        <dbReference type="ARBA" id="ARBA00008348"/>
    </source>
</evidence>
<dbReference type="Gene3D" id="3.30.70.1560">
    <property type="entry name" value="Alpha-L RNA-binding motif"/>
    <property type="match status" value="1"/>
</dbReference>
<dbReference type="InterPro" id="IPR018496">
    <property type="entry name" value="PsdUridine_synth_RsuA/RluB_CS"/>
</dbReference>
<dbReference type="NCBIfam" id="TIGR00093">
    <property type="entry name" value="pseudouridine synthase"/>
    <property type="match status" value="1"/>
</dbReference>
<dbReference type="Gene3D" id="3.30.70.580">
    <property type="entry name" value="Pseudouridine synthase I, catalytic domain, N-terminal subdomain"/>
    <property type="match status" value="1"/>
</dbReference>
<dbReference type="InterPro" id="IPR042092">
    <property type="entry name" value="PsdUridine_s_RsuA/RluB/E/F_cat"/>
</dbReference>
<evidence type="ECO:0000256" key="8">
    <source>
        <dbReference type="SAM" id="MobiDB-lite"/>
    </source>
</evidence>
<evidence type="ECO:0000256" key="6">
    <source>
        <dbReference type="PROSITE-ProRule" id="PRU00182"/>
    </source>
</evidence>
<dbReference type="InterPro" id="IPR020103">
    <property type="entry name" value="PsdUridine_synth_cat_dom_sf"/>
</dbReference>
<dbReference type="SUPFAM" id="SSF55120">
    <property type="entry name" value="Pseudouridine synthase"/>
    <property type="match status" value="1"/>
</dbReference>
<dbReference type="InterPro" id="IPR006145">
    <property type="entry name" value="PsdUridine_synth_RsuA/RluA"/>
</dbReference>